<dbReference type="Pfam" id="PF05991">
    <property type="entry name" value="NYN_YacP"/>
    <property type="match status" value="1"/>
</dbReference>
<dbReference type="KEGG" id="ttr:Tter_1473"/>
<evidence type="ECO:0000313" key="2">
    <source>
        <dbReference type="EMBL" id="ACZ42379.1"/>
    </source>
</evidence>
<protein>
    <recommendedName>
        <fullName evidence="4">YacP-like NYN domain protein</fullName>
    </recommendedName>
</protein>
<dbReference type="EMBL" id="CP001825">
    <property type="protein sequence ID" value="ACZ42379.1"/>
    <property type="molecule type" value="Genomic_DNA"/>
</dbReference>
<gene>
    <name evidence="2" type="ordered locus">Tter_1473</name>
</gene>
<reference evidence="3" key="1">
    <citation type="journal article" date="2010" name="Stand. Genomic Sci.">
        <title>Complete genome sequence of 'Thermobaculum terrenum' type strain (YNP1).</title>
        <authorList>
            <person name="Kiss H."/>
            <person name="Cleland D."/>
            <person name="Lapidus A."/>
            <person name="Lucas S."/>
            <person name="Glavina Del Rio T."/>
            <person name="Nolan M."/>
            <person name="Tice H."/>
            <person name="Han C."/>
            <person name="Goodwin L."/>
            <person name="Pitluck S."/>
            <person name="Liolios K."/>
            <person name="Ivanova N."/>
            <person name="Mavromatis K."/>
            <person name="Ovchinnikova G."/>
            <person name="Pati A."/>
            <person name="Chen A."/>
            <person name="Palaniappan K."/>
            <person name="Land M."/>
            <person name="Hauser L."/>
            <person name="Chang Y."/>
            <person name="Jeffries C."/>
            <person name="Lu M."/>
            <person name="Brettin T."/>
            <person name="Detter J."/>
            <person name="Goker M."/>
            <person name="Tindall B."/>
            <person name="Beck B."/>
            <person name="McDermott T."/>
            <person name="Woyke T."/>
            <person name="Bristow J."/>
            <person name="Eisen J."/>
            <person name="Markowitz V."/>
            <person name="Hugenholtz P."/>
            <person name="Kyrpides N."/>
            <person name="Klenk H."/>
            <person name="Cheng J."/>
        </authorList>
    </citation>
    <scope>NUCLEOTIDE SEQUENCE [LARGE SCALE GENOMIC DNA]</scope>
    <source>
        <strain evidence="3">ATCC BAA-798 / YNP1</strain>
    </source>
</reference>
<accession>D1CC64</accession>
<proteinExistence type="predicted"/>
<keyword evidence="3" id="KW-1185">Reference proteome</keyword>
<evidence type="ECO:0000256" key="1">
    <source>
        <dbReference type="SAM" id="MobiDB-lite"/>
    </source>
</evidence>
<organism evidence="2 3">
    <name type="scientific">Thermobaculum terrenum (strain ATCC BAA-798 / CCMEE 7001 / YNP1)</name>
    <dbReference type="NCBI Taxonomy" id="525904"/>
    <lineage>
        <taxon>Bacteria</taxon>
        <taxon>Bacillati</taxon>
        <taxon>Chloroflexota</taxon>
        <taxon>Chloroflexia</taxon>
        <taxon>Candidatus Thermobaculales</taxon>
        <taxon>Candidatus Thermobaculaceae</taxon>
        <taxon>Thermobaculum</taxon>
    </lineage>
</organism>
<evidence type="ECO:0000313" key="3">
    <source>
        <dbReference type="Proteomes" id="UP000000323"/>
    </source>
</evidence>
<dbReference type="HOGENOM" id="CLU_1524435_0_0_0"/>
<dbReference type="Proteomes" id="UP000000323">
    <property type="component" value="Chromosome 1"/>
</dbReference>
<dbReference type="AlphaFoldDB" id="D1CC64"/>
<evidence type="ECO:0008006" key="4">
    <source>
        <dbReference type="Google" id="ProtNLM"/>
    </source>
</evidence>
<dbReference type="STRING" id="525904.Tter_1473"/>
<sequence>MDGYNVIRCDPYLRSIERDGADKARLQLVQLLGKASKLAAYQIVVVFDGPPSRGFKPNNKVKVIYSGRDSADDLIVNMAKSDDLVVTNDSQLRARTLQRGPKVWSVEKLLDTIRPRSRGSRKYSPQSDPKPSKAGVSKLRSFSVCKQCIFFTRDDWIMLCVEDLEIGTPKNFRDRW</sequence>
<name>D1CC64_THET1</name>
<dbReference type="InterPro" id="IPR010298">
    <property type="entry name" value="YacP-like"/>
</dbReference>
<dbReference type="PANTHER" id="PTHR34547">
    <property type="entry name" value="YACP-LIKE NYN DOMAIN PROTEIN"/>
    <property type="match status" value="1"/>
</dbReference>
<dbReference type="eggNOG" id="COG3688">
    <property type="taxonomic scope" value="Bacteria"/>
</dbReference>
<dbReference type="PANTHER" id="PTHR34547:SF1">
    <property type="entry name" value="YACP-LIKE NYN DOMAIN PROTEIN"/>
    <property type="match status" value="1"/>
</dbReference>
<feature type="region of interest" description="Disordered" evidence="1">
    <location>
        <begin position="116"/>
        <end position="135"/>
    </location>
</feature>